<organism evidence="3 4">
    <name type="scientific">Macrostomum lignano</name>
    <dbReference type="NCBI Taxonomy" id="282301"/>
    <lineage>
        <taxon>Eukaryota</taxon>
        <taxon>Metazoa</taxon>
        <taxon>Spiralia</taxon>
        <taxon>Lophotrochozoa</taxon>
        <taxon>Platyhelminthes</taxon>
        <taxon>Rhabditophora</taxon>
        <taxon>Macrostomorpha</taxon>
        <taxon>Macrostomida</taxon>
        <taxon>Macrostomidae</taxon>
        <taxon>Macrostomum</taxon>
    </lineage>
</organism>
<accession>A0A1I8FUC5</accession>
<evidence type="ECO:0000259" key="2">
    <source>
        <dbReference type="Pfam" id="PF22937"/>
    </source>
</evidence>
<sequence length="710" mass="78220">METSEGSDGEVSNTASVAIQTPIFRSNYEQSLDLAHPGMDSMFKELEASVMESLKEVEEINKQLKAERLKKERDAETAFLPELLKGDGSVAMGKALAQLQQRLFSRLPSDRVSSPAAVSAAVTAWLSSDSRPASVCQLARQCRLEVRAWLNKLIFNTEDSFELFHLHLGDEWDSIRLACQRALVRAYSGSDNDLNHQAMLQRHPLIYLHPSTPDSIVEPLAVQLCLPLSAFRRNLPGSSLLPETLAEALDADFVTNRPVLVQAVCGQDQLVSLVEVCRSRGVWLHAQGSRLADDAALATLSSDCRPDSACLDFSQLFGLFGLPKITWISGGGAAAEQAKLELDETDRDSYDEGQDAELGLWLPAWLALQHIGSDSAADRPTRVRACRLEFANLLKRQQQESPELIMVPSRDPTEILFRFNTNRTVDDADGSWCNAETGWLVESLCTAAAEANENGDPFKLTLVSCPGVFPTPQQRLVGRYRPQDAPLLPSAEDFDRLAGALTDGLQLLDATRRLRPEFVKLVESNPRLQLVTQSDWPGLGAVLYKGQAVNLQAVNRAIYDSLKVQDSGFTWGEVLPSNSEATETAGAEQPMGCIRFGLVPPDTDIQGMIDHLIKVGAECDSKVVADETLVATIRRGIETVEKNLADEERERLEREGALRQVPFVDTLLNWWSPLPPRRPLPGTALSLSNGQLMSTELTYQYKAQFCPADN</sequence>
<evidence type="ECO:0000313" key="3">
    <source>
        <dbReference type="Proteomes" id="UP000095280"/>
    </source>
</evidence>
<feature type="coiled-coil region" evidence="1">
    <location>
        <begin position="43"/>
        <end position="74"/>
    </location>
</feature>
<proteinExistence type="predicted"/>
<protein>
    <submittedName>
        <fullName evidence="4">AAA domain-containing protein</fullName>
    </submittedName>
</protein>
<name>A0A1I8FUC5_9PLAT</name>
<dbReference type="InterPro" id="IPR055102">
    <property type="entry name" value="PDXDC1-like_3rd"/>
</dbReference>
<reference evidence="4" key="1">
    <citation type="submission" date="2016-11" db="UniProtKB">
        <authorList>
            <consortium name="WormBaseParasite"/>
        </authorList>
    </citation>
    <scope>IDENTIFICATION</scope>
</reference>
<evidence type="ECO:0000256" key="1">
    <source>
        <dbReference type="SAM" id="Coils"/>
    </source>
</evidence>
<dbReference type="AlphaFoldDB" id="A0A1I8FUC5"/>
<keyword evidence="1" id="KW-0175">Coiled coil</keyword>
<evidence type="ECO:0000313" key="4">
    <source>
        <dbReference type="WBParaSite" id="maker-uti_cns_0000080-snap-gene-0.6-mRNA-1"/>
    </source>
</evidence>
<dbReference type="InterPro" id="IPR015424">
    <property type="entry name" value="PyrdxlP-dep_Trfase"/>
</dbReference>
<dbReference type="Pfam" id="PF22937">
    <property type="entry name" value="PDXDC1-like_cen2"/>
    <property type="match status" value="1"/>
</dbReference>
<keyword evidence="3" id="KW-1185">Reference proteome</keyword>
<dbReference type="WBParaSite" id="maker-uti_cns_0000080-snap-gene-0.6-mRNA-1">
    <property type="protein sequence ID" value="maker-uti_cns_0000080-snap-gene-0.6-mRNA-1"/>
    <property type="gene ID" value="maker-uti_cns_0000080-snap-gene-0.6"/>
</dbReference>
<feature type="domain" description="PDXDC1-like third" evidence="2">
    <location>
        <begin position="518"/>
        <end position="622"/>
    </location>
</feature>
<dbReference type="SUPFAM" id="SSF53383">
    <property type="entry name" value="PLP-dependent transferases"/>
    <property type="match status" value="1"/>
</dbReference>
<dbReference type="Proteomes" id="UP000095280">
    <property type="component" value="Unplaced"/>
</dbReference>